<reference evidence="1 2" key="1">
    <citation type="submission" date="2018-07" db="EMBL/GenBank/DDBJ databases">
        <title>A high quality draft genome assembly of the barn swallow (H. rustica rustica).</title>
        <authorList>
            <person name="Formenti G."/>
            <person name="Chiara M."/>
            <person name="Poveda L."/>
            <person name="Francoijs K.-J."/>
            <person name="Bonisoli-Alquati A."/>
            <person name="Canova L."/>
            <person name="Gianfranceschi L."/>
            <person name="Horner D.S."/>
            <person name="Saino N."/>
        </authorList>
    </citation>
    <scope>NUCLEOTIDE SEQUENCE [LARGE SCALE GENOMIC DNA]</scope>
    <source>
        <strain evidence="1">Chelidonia</strain>
        <tissue evidence="1">Blood</tissue>
    </source>
</reference>
<dbReference type="AlphaFoldDB" id="A0A3M0KLD1"/>
<evidence type="ECO:0000313" key="2">
    <source>
        <dbReference type="Proteomes" id="UP000269221"/>
    </source>
</evidence>
<gene>
    <name evidence="1" type="ORF">DUI87_11884</name>
</gene>
<sequence>MVSVGHIILRDDAAGLVCGSSLRSDCLMEGTIAGSATALCWWRVELRAVKVKGQGHQRRSPGAVMPCKPCRREKGRMIHWLMQASVEFSLWTSSLILQHRFIPFMLQLLVTPSSMDKKAAQHSDGADIDICSSASATGTSMLCIRPVEAFLEATPGYVKVLKRFCINPIFLEELCSNAQSENDVLENGALCLEKGALTVPIQHHRTLGKLGLTAFAEVSGALSSEALFAVKGSRTAHAGCEGSARGHNGYSWISQGMVEKKDVLVATVMCVVKQKDW</sequence>
<proteinExistence type="predicted"/>
<dbReference type="Proteomes" id="UP000269221">
    <property type="component" value="Unassembled WGS sequence"/>
</dbReference>
<evidence type="ECO:0000313" key="1">
    <source>
        <dbReference type="EMBL" id="RMC11760.1"/>
    </source>
</evidence>
<dbReference type="EMBL" id="QRBI01000108">
    <property type="protein sequence ID" value="RMC11760.1"/>
    <property type="molecule type" value="Genomic_DNA"/>
</dbReference>
<comment type="caution">
    <text evidence="1">The sequence shown here is derived from an EMBL/GenBank/DDBJ whole genome shotgun (WGS) entry which is preliminary data.</text>
</comment>
<accession>A0A3M0KLD1</accession>
<keyword evidence="2" id="KW-1185">Reference proteome</keyword>
<protein>
    <submittedName>
        <fullName evidence="1">Uncharacterized protein</fullName>
    </submittedName>
</protein>
<name>A0A3M0KLD1_HIRRU</name>
<organism evidence="1 2">
    <name type="scientific">Hirundo rustica rustica</name>
    <dbReference type="NCBI Taxonomy" id="333673"/>
    <lineage>
        <taxon>Eukaryota</taxon>
        <taxon>Metazoa</taxon>
        <taxon>Chordata</taxon>
        <taxon>Craniata</taxon>
        <taxon>Vertebrata</taxon>
        <taxon>Euteleostomi</taxon>
        <taxon>Archelosauria</taxon>
        <taxon>Archosauria</taxon>
        <taxon>Dinosauria</taxon>
        <taxon>Saurischia</taxon>
        <taxon>Theropoda</taxon>
        <taxon>Coelurosauria</taxon>
        <taxon>Aves</taxon>
        <taxon>Neognathae</taxon>
        <taxon>Neoaves</taxon>
        <taxon>Telluraves</taxon>
        <taxon>Australaves</taxon>
        <taxon>Passeriformes</taxon>
        <taxon>Sylvioidea</taxon>
        <taxon>Hirundinidae</taxon>
        <taxon>Hirundo</taxon>
    </lineage>
</organism>